<gene>
    <name evidence="1" type="ORF">SAMN05421856_10462</name>
</gene>
<dbReference type="EMBL" id="FOBV01000004">
    <property type="protein sequence ID" value="SEM53778.1"/>
    <property type="molecule type" value="Genomic_DNA"/>
</dbReference>
<proteinExistence type="predicted"/>
<name>A0A1H7Z8A2_9FLAO</name>
<dbReference type="Proteomes" id="UP000199450">
    <property type="component" value="Unassembled WGS sequence"/>
</dbReference>
<evidence type="ECO:0000313" key="2">
    <source>
        <dbReference type="Proteomes" id="UP000199450"/>
    </source>
</evidence>
<reference evidence="2" key="1">
    <citation type="submission" date="2016-10" db="EMBL/GenBank/DDBJ databases">
        <authorList>
            <person name="Varghese N."/>
            <person name="Submissions S."/>
        </authorList>
    </citation>
    <scope>NUCLEOTIDE SEQUENCE [LARGE SCALE GENOMIC DNA]</scope>
    <source>
        <strain evidence="2">DSM 17453</strain>
    </source>
</reference>
<keyword evidence="2" id="KW-1185">Reference proteome</keyword>
<organism evidence="1 2">
    <name type="scientific">Chryseobacterium taichungense</name>
    <dbReference type="NCBI Taxonomy" id="295069"/>
    <lineage>
        <taxon>Bacteria</taxon>
        <taxon>Pseudomonadati</taxon>
        <taxon>Bacteroidota</taxon>
        <taxon>Flavobacteriia</taxon>
        <taxon>Flavobacteriales</taxon>
        <taxon>Weeksellaceae</taxon>
        <taxon>Chryseobacterium group</taxon>
        <taxon>Chryseobacterium</taxon>
    </lineage>
</organism>
<dbReference type="RefSeq" id="WP_089999774.1">
    <property type="nucleotide sequence ID" value="NZ_FOBV01000004.1"/>
</dbReference>
<sequence>MKTKSNPGAETPDLKLLPNTMTNDLIRTLVDNYRSNQLMYVKEKLGIEDAHSIHFDLTTLKKFISDIEALSITNNPDINTEDLGIRFYYAAYPKAENWDLMVHTPVQKEYAGRHTLVMVPTIKRKDDNGEMGDYDFNPLVMSRKGTIAGTSGKDSDTAIEFICQNHGTLSPPATKITELF</sequence>
<dbReference type="AlphaFoldDB" id="A0A1H7Z8A2"/>
<protein>
    <submittedName>
        <fullName evidence="1">Uncharacterized protein</fullName>
    </submittedName>
</protein>
<evidence type="ECO:0000313" key="1">
    <source>
        <dbReference type="EMBL" id="SEM53778.1"/>
    </source>
</evidence>
<accession>A0A1H7Z8A2</accession>
<dbReference type="OrthoDB" id="1355945at2"/>
<dbReference type="STRING" id="295069.SAMN05421856_10462"/>